<evidence type="ECO:0000313" key="3">
    <source>
        <dbReference type="Proteomes" id="UP000051061"/>
    </source>
</evidence>
<evidence type="ECO:0000313" key="2">
    <source>
        <dbReference type="EMBL" id="KQL57089.1"/>
    </source>
</evidence>
<dbReference type="Pfam" id="PF20316">
    <property type="entry name" value="DUF6612"/>
    <property type="match status" value="1"/>
</dbReference>
<dbReference type="PROSITE" id="PS51257">
    <property type="entry name" value="PROKAR_LIPOPROTEIN"/>
    <property type="match status" value="1"/>
</dbReference>
<dbReference type="AlphaFoldDB" id="A0A9D5DR08"/>
<dbReference type="InterPro" id="IPR046720">
    <property type="entry name" value="DUF6612"/>
</dbReference>
<keyword evidence="1" id="KW-0175">Coiled coil</keyword>
<evidence type="ECO:0008006" key="4">
    <source>
        <dbReference type="Google" id="ProtNLM"/>
    </source>
</evidence>
<sequence length="268" mass="30343">MLSVKKTPFVLIAAIALAGCQDDQADQGEIDTIVQNAQEQMAEKTSYQMDTMVSGEEGQEYVTTTKILRDPFTFSIVEQQAESEEEGQQPMTFMHDGSFYTEEPMLEEWIELSAEESGISGPESFQPAEDQLTTLANHTDVLNLEETEDHYRLSASGTDDGVKDLALAFMGESPEELEVDLQDFNFELLIQKDDFTQERSELSMEGEIAEVGQLISEEIVYEFSQFDQLEDVDYDEGAIEQAITLEEAQEKMEEMQADLEQEMEEQEE</sequence>
<accession>A0A9D5DR08</accession>
<evidence type="ECO:0000256" key="1">
    <source>
        <dbReference type="SAM" id="Coils"/>
    </source>
</evidence>
<protein>
    <recommendedName>
        <fullName evidence="4">Lipoprotein</fullName>
    </recommendedName>
</protein>
<gene>
    <name evidence="2" type="ORF">AN965_10475</name>
</gene>
<reference evidence="2 3" key="1">
    <citation type="submission" date="2015-09" db="EMBL/GenBank/DDBJ databases">
        <title>Genome sequencing project for genomic taxonomy and phylogenomics of Bacillus-like bacteria.</title>
        <authorList>
            <person name="Liu B."/>
            <person name="Wang J."/>
            <person name="Zhu Y."/>
            <person name="Liu G."/>
            <person name="Chen Q."/>
            <person name="Chen Z."/>
            <person name="Lan J."/>
            <person name="Che J."/>
            <person name="Ge C."/>
            <person name="Shi H."/>
            <person name="Pan Z."/>
            <person name="Liu X."/>
        </authorList>
    </citation>
    <scope>NUCLEOTIDE SEQUENCE [LARGE SCALE GENOMIC DNA]</scope>
    <source>
        <strain evidence="2 3">DSM 19153</strain>
    </source>
</reference>
<dbReference type="EMBL" id="LJJD01000021">
    <property type="protein sequence ID" value="KQL57089.1"/>
    <property type="molecule type" value="Genomic_DNA"/>
</dbReference>
<organism evidence="2 3">
    <name type="scientific">Alkalicoccobacillus plakortidis</name>
    <dbReference type="NCBI Taxonomy" id="444060"/>
    <lineage>
        <taxon>Bacteria</taxon>
        <taxon>Bacillati</taxon>
        <taxon>Bacillota</taxon>
        <taxon>Bacilli</taxon>
        <taxon>Bacillales</taxon>
        <taxon>Bacillaceae</taxon>
        <taxon>Alkalicoccobacillus</taxon>
    </lineage>
</organism>
<dbReference type="Gene3D" id="2.50.20.20">
    <property type="match status" value="1"/>
</dbReference>
<proteinExistence type="predicted"/>
<dbReference type="Proteomes" id="UP000051061">
    <property type="component" value="Unassembled WGS sequence"/>
</dbReference>
<comment type="caution">
    <text evidence="2">The sequence shown here is derived from an EMBL/GenBank/DDBJ whole genome shotgun (WGS) entry which is preliminary data.</text>
</comment>
<keyword evidence="3" id="KW-1185">Reference proteome</keyword>
<name>A0A9D5DR08_9BACI</name>
<feature type="coiled-coil region" evidence="1">
    <location>
        <begin position="238"/>
        <end position="265"/>
    </location>
</feature>